<comment type="similarity">
    <text evidence="2">Belongs to the glycosyltransferase 37 family.</text>
</comment>
<dbReference type="InterPro" id="IPR004938">
    <property type="entry name" value="XG_FTase"/>
</dbReference>
<accession>M8C4X7</accession>
<evidence type="ECO:0000256" key="2">
    <source>
        <dbReference type="ARBA" id="ARBA00010481"/>
    </source>
</evidence>
<dbReference type="PANTHER" id="PTHR31889">
    <property type="entry name" value="FUCOSYLTRANSFERASE 2-RELATED"/>
    <property type="match status" value="1"/>
</dbReference>
<dbReference type="Gene3D" id="3.40.50.11340">
    <property type="match status" value="1"/>
</dbReference>
<dbReference type="FunFam" id="3.40.50.11340:FF:000005">
    <property type="entry name" value="Galactoside 2-alpha-L-fucosyltransferase"/>
    <property type="match status" value="1"/>
</dbReference>
<keyword evidence="4" id="KW-0808">Transferase</keyword>
<keyword evidence="7" id="KW-0961">Cell wall biogenesis/degradation</keyword>
<evidence type="ECO:0000256" key="6">
    <source>
        <dbReference type="ARBA" id="ARBA00023180"/>
    </source>
</evidence>
<protein>
    <submittedName>
        <fullName evidence="8">Galactoside 2-alpha-L-fucosyltransferase</fullName>
    </submittedName>
</protein>
<dbReference type="GO" id="GO:0071555">
    <property type="term" value="P:cell wall organization"/>
    <property type="evidence" value="ECO:0007669"/>
    <property type="project" value="UniProtKB-KW"/>
</dbReference>
<comment type="subcellular location">
    <subcellularLocation>
        <location evidence="1">Golgi apparatus</location>
    </subcellularLocation>
</comment>
<evidence type="ECO:0000313" key="8">
    <source>
        <dbReference type="EnsemblPlants" id="EMT29128"/>
    </source>
</evidence>
<reference evidence="8" key="1">
    <citation type="submission" date="2015-06" db="UniProtKB">
        <authorList>
            <consortium name="EnsemblPlants"/>
        </authorList>
    </citation>
    <scope>IDENTIFICATION</scope>
</reference>
<dbReference type="GO" id="GO:0008107">
    <property type="term" value="F:galactoside 2-alpha-L-fucosyltransferase activity"/>
    <property type="evidence" value="ECO:0007669"/>
    <property type="project" value="InterPro"/>
</dbReference>
<evidence type="ECO:0000256" key="4">
    <source>
        <dbReference type="ARBA" id="ARBA00022679"/>
    </source>
</evidence>
<proteinExistence type="inferred from homology"/>
<dbReference type="GO" id="GO:0042546">
    <property type="term" value="P:cell wall biogenesis"/>
    <property type="evidence" value="ECO:0007669"/>
    <property type="project" value="InterPro"/>
</dbReference>
<dbReference type="Pfam" id="PF03254">
    <property type="entry name" value="XG_FTase"/>
    <property type="match status" value="1"/>
</dbReference>
<keyword evidence="6" id="KW-0325">Glycoprotein</keyword>
<dbReference type="AlphaFoldDB" id="M8C4X7"/>
<evidence type="ECO:0000256" key="5">
    <source>
        <dbReference type="ARBA" id="ARBA00023034"/>
    </source>
</evidence>
<evidence type="ECO:0000256" key="7">
    <source>
        <dbReference type="ARBA" id="ARBA00023316"/>
    </source>
</evidence>
<name>M8C4X7_AEGTA</name>
<dbReference type="GO" id="GO:0005794">
    <property type="term" value="C:Golgi apparatus"/>
    <property type="evidence" value="ECO:0007669"/>
    <property type="project" value="UniProtKB-SubCell"/>
</dbReference>
<evidence type="ECO:0000256" key="1">
    <source>
        <dbReference type="ARBA" id="ARBA00004555"/>
    </source>
</evidence>
<keyword evidence="3" id="KW-0328">Glycosyltransferase</keyword>
<evidence type="ECO:0000256" key="3">
    <source>
        <dbReference type="ARBA" id="ARBA00022676"/>
    </source>
</evidence>
<dbReference type="EnsemblPlants" id="EMT29128">
    <property type="protein sequence ID" value="EMT29128"/>
    <property type="gene ID" value="F775_18834"/>
</dbReference>
<dbReference type="PANTHER" id="PTHR31889:SF15">
    <property type="entry name" value="FUCOSYLTRANSFERASE"/>
    <property type="match status" value="1"/>
</dbReference>
<keyword evidence="5" id="KW-0333">Golgi apparatus</keyword>
<organism evidence="8">
    <name type="scientific">Aegilops tauschii</name>
    <name type="common">Tausch's goatgrass</name>
    <name type="synonym">Aegilops squarrosa</name>
    <dbReference type="NCBI Taxonomy" id="37682"/>
    <lineage>
        <taxon>Eukaryota</taxon>
        <taxon>Viridiplantae</taxon>
        <taxon>Streptophyta</taxon>
        <taxon>Embryophyta</taxon>
        <taxon>Tracheophyta</taxon>
        <taxon>Spermatophyta</taxon>
        <taxon>Magnoliopsida</taxon>
        <taxon>Liliopsida</taxon>
        <taxon>Poales</taxon>
        <taxon>Poaceae</taxon>
        <taxon>BOP clade</taxon>
        <taxon>Pooideae</taxon>
        <taxon>Triticodae</taxon>
        <taxon>Triticeae</taxon>
        <taxon>Triticinae</taxon>
        <taxon>Aegilops</taxon>
    </lineage>
</organism>
<sequence>MCPMMIFVGSLLMHRENDKVKDHKKGLYPNCEDGNTKLGTALESLQWKAEKGVCDKGFGKLLKIVKKKLQKDNELLDGTYEPKKVLCPLGLEVQKIHARPNDCILYRGEYETLNACPVCGALRYKIRRDDPGDVKCERPRKRVTAKVMCSGGAGQECAIRRPSVALKPRHTGRASAMQQRKAPKASGEGVTEQEASPAAVLPRTATARDLLEAEEAPDQCSMTPRKKNKKRQTGAGERRCRPVLNLLLVAFVVAVLLAVVLLADGGRVPAVWIAAARAQLRRGSGHAWLPYARNAPDKLLGGLLADGVDGETCRSRHESSAYRRSTPRRPSPYLVAKLRRHEELQRRCGPGSDAYSRAVQQLSAGRSAVDAECKYVVSVCNRGLGNRILAAASAFLYALLTDRVLLVYRGNGMGDLFCEPFPGATWLLPPDFPVAGLANITVDAAETYGNMLKNKVLTADSKEPVQVPALAYAYLEHDYGDGDKRFFCDDDQRLMSNIQWLVARMDTYSVPGLFQVPSFAEELAALFPESDAVFHHLGRYLFHPADHVWGLVSRYYRAYLARAEQLVGVQVRVFDSEQGKSPHVLRQITSCVWKEKLLPEVPAAGEPVITPATGGISRTVLIASLRPWFYERIKSMYWEQPTASGEDVGVHQPSHEEYQQFGRRSHDTKAWAEMYLLSLCDVLVTSGWSTFGYVAQGLAGVTPWVMYRPLNFSETPDPPCGRDVSMEPCFHTPPMYDCKLKHTADTARSVPHIRRCEDVKWGLKLVGPK</sequence>
<dbReference type="GO" id="GO:0016020">
    <property type="term" value="C:membrane"/>
    <property type="evidence" value="ECO:0007669"/>
    <property type="project" value="InterPro"/>
</dbReference>
<dbReference type="GO" id="GO:0009969">
    <property type="term" value="P:xyloglucan biosynthetic process"/>
    <property type="evidence" value="ECO:0007669"/>
    <property type="project" value="TreeGrafter"/>
</dbReference>